<dbReference type="PANTHER" id="PTHR39084">
    <property type="entry name" value="MEMBRANE PROTEIN-RELATED"/>
    <property type="match status" value="1"/>
</dbReference>
<feature type="transmembrane region" description="Helical" evidence="1">
    <location>
        <begin position="155"/>
        <end position="172"/>
    </location>
</feature>
<evidence type="ECO:0000259" key="2">
    <source>
        <dbReference type="Pfam" id="PF02308"/>
    </source>
</evidence>
<feature type="transmembrane region" description="Helical" evidence="1">
    <location>
        <begin position="108"/>
        <end position="135"/>
    </location>
</feature>
<feature type="transmembrane region" description="Helical" evidence="1">
    <location>
        <begin position="18"/>
        <end position="34"/>
    </location>
</feature>
<keyword evidence="5" id="KW-1185">Reference proteome</keyword>
<feature type="transmembrane region" description="Helical" evidence="1">
    <location>
        <begin position="318"/>
        <end position="338"/>
    </location>
</feature>
<sequence length="431" mass="46896">MESLIIDQESFSLSQWDLLIRLLVAIGIGAVIGLERQYSAMKESSHGYSGIRTFIFHALLGFIAGLFYYLFAPWVYGVLFLGVVILTAVSYWQTALQGDRGLTTEISGLITFVLGSMAFYGLMEISLMITVLVVVVLSSKFRLKSIVGAITPDELYAFIRFVVLALLIFPFLPDETFGPYDVLNPREIGWVVLLTSGLGFFGYMLTKFLGNNRGILLSGIVGGLVSSTAVTWVFAQKSKESPSLSASCATAILAASSIMFIRVLIWTFLFNQDLFRAVFVPLVLIFAATLGFTFFIFQKDKKEVHTETESTLKKPLDLKSALVFGLLYMGILLAVSYANENLGKSGTLISSAIAGISDIDAITISVSKLTGNTLTVSIAEIAVFIATISNTLVKLGIGLYAGSSSLRMYLIRGYAVAFFGGLLAILYILLL</sequence>
<evidence type="ECO:0000313" key="4">
    <source>
        <dbReference type="EMBL" id="AMQ56401.1"/>
    </source>
</evidence>
<evidence type="ECO:0000313" key="5">
    <source>
        <dbReference type="Proteomes" id="UP000073816"/>
    </source>
</evidence>
<gene>
    <name evidence="4" type="ORF">AO498_08240</name>
</gene>
<accession>A0A142EMP6</accession>
<dbReference type="OrthoDB" id="9813718at2"/>
<feature type="transmembrane region" description="Helical" evidence="1">
    <location>
        <begin position="374"/>
        <end position="397"/>
    </location>
</feature>
<dbReference type="Pfam" id="PF13194">
    <property type="entry name" value="DUF4010"/>
    <property type="match status" value="1"/>
</dbReference>
<feature type="transmembrane region" description="Helical" evidence="1">
    <location>
        <begin position="188"/>
        <end position="209"/>
    </location>
</feature>
<keyword evidence="1" id="KW-0812">Transmembrane</keyword>
<feature type="transmembrane region" description="Helical" evidence="1">
    <location>
        <begin position="77"/>
        <end position="96"/>
    </location>
</feature>
<dbReference type="InterPro" id="IPR025105">
    <property type="entry name" value="DUF4010"/>
</dbReference>
<keyword evidence="1" id="KW-0472">Membrane</keyword>
<dbReference type="PATRIC" id="fig|1727163.4.peg.1710"/>
<dbReference type="InterPro" id="IPR049177">
    <property type="entry name" value="MgtC_SapB_SrpB_YhiD_N"/>
</dbReference>
<reference evidence="5" key="1">
    <citation type="submission" date="2015-09" db="EMBL/GenBank/DDBJ databases">
        <title>Complete sequence of Algoriphagus sp. M8-2.</title>
        <authorList>
            <person name="Shintani M."/>
        </authorList>
    </citation>
    <scope>NUCLEOTIDE SEQUENCE [LARGE SCALE GENOMIC DNA]</scope>
    <source>
        <strain evidence="5">M8-2</strain>
    </source>
</reference>
<dbReference type="RefSeq" id="WP_067545873.1">
    <property type="nucleotide sequence ID" value="NZ_CP012836.1"/>
</dbReference>
<feature type="transmembrane region" description="Helical" evidence="1">
    <location>
        <begin position="275"/>
        <end position="297"/>
    </location>
</feature>
<name>A0A142EMP6_9BACT</name>
<keyword evidence="1" id="KW-1133">Transmembrane helix</keyword>
<organism evidence="4 5">
    <name type="scientific">Algoriphagus sanaruensis</name>
    <dbReference type="NCBI Taxonomy" id="1727163"/>
    <lineage>
        <taxon>Bacteria</taxon>
        <taxon>Pseudomonadati</taxon>
        <taxon>Bacteroidota</taxon>
        <taxon>Cytophagia</taxon>
        <taxon>Cytophagales</taxon>
        <taxon>Cyclobacteriaceae</taxon>
        <taxon>Algoriphagus</taxon>
    </lineage>
</organism>
<dbReference type="KEGG" id="alm:AO498_08240"/>
<dbReference type="Proteomes" id="UP000073816">
    <property type="component" value="Chromosome"/>
</dbReference>
<evidence type="ECO:0000256" key="1">
    <source>
        <dbReference type="SAM" id="Phobius"/>
    </source>
</evidence>
<proteinExistence type="predicted"/>
<feature type="transmembrane region" description="Helical" evidence="1">
    <location>
        <begin position="247"/>
        <end position="269"/>
    </location>
</feature>
<evidence type="ECO:0000259" key="3">
    <source>
        <dbReference type="Pfam" id="PF13194"/>
    </source>
</evidence>
<dbReference type="Pfam" id="PF02308">
    <property type="entry name" value="MgtC"/>
    <property type="match status" value="1"/>
</dbReference>
<dbReference type="EMBL" id="CP012836">
    <property type="protein sequence ID" value="AMQ56401.1"/>
    <property type="molecule type" value="Genomic_DNA"/>
</dbReference>
<protein>
    <submittedName>
        <fullName evidence="4">Uncharacterized protein</fullName>
    </submittedName>
</protein>
<dbReference type="AlphaFoldDB" id="A0A142EMP6"/>
<feature type="domain" description="MgtC/SapB/SrpB/YhiD N-terminal" evidence="2">
    <location>
        <begin position="22"/>
        <end position="144"/>
    </location>
</feature>
<feature type="transmembrane region" description="Helical" evidence="1">
    <location>
        <begin position="215"/>
        <end position="235"/>
    </location>
</feature>
<reference evidence="4 5" key="2">
    <citation type="journal article" date="2016" name="Genome Announc.">
        <title>Complete Genome Sequence of Algoriphagus sp. Strain M8-2, Isolated from a Brackish Lake.</title>
        <authorList>
            <person name="Muraguchi Y."/>
            <person name="Kushimoto K."/>
            <person name="Ohtsubo Y."/>
            <person name="Suzuki T."/>
            <person name="Dohra H."/>
            <person name="Kimbara K."/>
            <person name="Shintani M."/>
        </authorList>
    </citation>
    <scope>NUCLEOTIDE SEQUENCE [LARGE SCALE GENOMIC DNA]</scope>
    <source>
        <strain evidence="4 5">M8-2</strain>
    </source>
</reference>
<dbReference type="STRING" id="1727163.AO498_08240"/>
<dbReference type="PANTHER" id="PTHR39084:SF1">
    <property type="entry name" value="DUF4010 DOMAIN-CONTAINING PROTEIN"/>
    <property type="match status" value="1"/>
</dbReference>
<feature type="transmembrane region" description="Helical" evidence="1">
    <location>
        <begin position="409"/>
        <end position="430"/>
    </location>
</feature>
<feature type="transmembrane region" description="Helical" evidence="1">
    <location>
        <begin position="54"/>
        <end position="71"/>
    </location>
</feature>
<feature type="domain" description="DUF4010" evidence="3">
    <location>
        <begin position="194"/>
        <end position="401"/>
    </location>
</feature>